<evidence type="ECO:0000259" key="2">
    <source>
        <dbReference type="Pfam" id="PF14317"/>
    </source>
</evidence>
<gene>
    <name evidence="3" type="ORF">EXD82_06775</name>
</gene>
<accession>A0A544QUI6</accession>
<feature type="transmembrane region" description="Helical" evidence="1">
    <location>
        <begin position="50"/>
        <end position="68"/>
    </location>
</feature>
<sequence length="166" mass="18976">MTIKTRNEITEKDMIEAMKIGIPRIYTIVCDFLAFMCAIFGISGLKNGDISSGVIGIIIAAIILRWRYKFMPEKAGKKQYANKKAMIGDKPMVQNLNFFNNHAELISSNSQMIKLKYSDIKMIKETKDLVLIIFGRNVVMMVKKNGFIEGTLDDLWERLTPFVENK</sequence>
<feature type="domain" description="YcxB-like C-terminal" evidence="2">
    <location>
        <begin position="106"/>
        <end position="153"/>
    </location>
</feature>
<dbReference type="OrthoDB" id="9953242at2"/>
<keyword evidence="1" id="KW-0472">Membrane</keyword>
<dbReference type="Proteomes" id="UP000317863">
    <property type="component" value="Unassembled WGS sequence"/>
</dbReference>
<dbReference type="AlphaFoldDB" id="A0A544QUI6"/>
<reference evidence="3 4" key="1">
    <citation type="submission" date="2019-02" db="EMBL/GenBank/DDBJ databases">
        <title>Peptostreptococcaceae bacterium ZHW00191 nov., a new bacterium isolated from the human gut.</title>
        <authorList>
            <person name="Zhou H.-W."/>
            <person name="Chen X.-J."/>
        </authorList>
    </citation>
    <scope>NUCLEOTIDE SEQUENCE [LARGE SCALE GENOMIC DNA]</scope>
    <source>
        <strain evidence="3 4">ZHW00191</strain>
    </source>
</reference>
<protein>
    <submittedName>
        <fullName evidence="3">YcxB family protein</fullName>
    </submittedName>
</protein>
<dbReference type="InterPro" id="IPR025588">
    <property type="entry name" value="YcxB-like_C"/>
</dbReference>
<dbReference type="Pfam" id="PF14317">
    <property type="entry name" value="YcxB"/>
    <property type="match status" value="1"/>
</dbReference>
<proteinExistence type="predicted"/>
<organism evidence="3 4">
    <name type="scientific">Peptacetobacter hominis</name>
    <dbReference type="NCBI Taxonomy" id="2743610"/>
    <lineage>
        <taxon>Bacteria</taxon>
        <taxon>Bacillati</taxon>
        <taxon>Bacillota</taxon>
        <taxon>Clostridia</taxon>
        <taxon>Peptostreptococcales</taxon>
        <taxon>Peptostreptococcaceae</taxon>
        <taxon>Peptacetobacter</taxon>
    </lineage>
</organism>
<dbReference type="EMBL" id="SGJB01000011">
    <property type="protein sequence ID" value="TQQ84342.1"/>
    <property type="molecule type" value="Genomic_DNA"/>
</dbReference>
<keyword evidence="1" id="KW-1133">Transmembrane helix</keyword>
<keyword evidence="1" id="KW-0812">Transmembrane</keyword>
<comment type="caution">
    <text evidence="3">The sequence shown here is derived from an EMBL/GenBank/DDBJ whole genome shotgun (WGS) entry which is preliminary data.</text>
</comment>
<keyword evidence="4" id="KW-1185">Reference proteome</keyword>
<feature type="transmembrane region" description="Helical" evidence="1">
    <location>
        <begin position="21"/>
        <end position="44"/>
    </location>
</feature>
<dbReference type="RefSeq" id="WP_142536161.1">
    <property type="nucleotide sequence ID" value="NZ_SGJB01000011.1"/>
</dbReference>
<evidence type="ECO:0000313" key="4">
    <source>
        <dbReference type="Proteomes" id="UP000317863"/>
    </source>
</evidence>
<evidence type="ECO:0000313" key="3">
    <source>
        <dbReference type="EMBL" id="TQQ84342.1"/>
    </source>
</evidence>
<name>A0A544QUI6_9FIRM</name>
<evidence type="ECO:0000256" key="1">
    <source>
        <dbReference type="SAM" id="Phobius"/>
    </source>
</evidence>